<feature type="chain" id="PRO_5022844352" evidence="1">
    <location>
        <begin position="27"/>
        <end position="106"/>
    </location>
</feature>
<dbReference type="Pfam" id="PF13670">
    <property type="entry name" value="PepSY_2"/>
    <property type="match status" value="1"/>
</dbReference>
<sequence length="106" mass="11341">MRSLILAAAFGLVSAAALSTATPAEATGKVKCQAGPQSGWKNVEALKAQLTKDGWKVTKAKVDGGCYEVYGVLPTGEKVEAYFHPVSFEKLYVAQRGKVLFRKSGY</sequence>
<evidence type="ECO:0000313" key="3">
    <source>
        <dbReference type="EMBL" id="QEA15112.1"/>
    </source>
</evidence>
<organism evidence="3 4">
    <name type="scientific">Novosphingobium ginsenosidimutans</name>
    <dbReference type="NCBI Taxonomy" id="1176536"/>
    <lineage>
        <taxon>Bacteria</taxon>
        <taxon>Pseudomonadati</taxon>
        <taxon>Pseudomonadota</taxon>
        <taxon>Alphaproteobacteria</taxon>
        <taxon>Sphingomonadales</taxon>
        <taxon>Sphingomonadaceae</taxon>
        <taxon>Novosphingobium</taxon>
    </lineage>
</organism>
<dbReference type="OrthoDB" id="7365433at2"/>
<protein>
    <submittedName>
        <fullName evidence="3">PepSY domain-containing protein</fullName>
    </submittedName>
</protein>
<dbReference type="InterPro" id="IPR025711">
    <property type="entry name" value="PepSY"/>
</dbReference>
<dbReference type="AlphaFoldDB" id="A0A5B8S253"/>
<keyword evidence="4" id="KW-1185">Reference proteome</keyword>
<evidence type="ECO:0000259" key="2">
    <source>
        <dbReference type="Pfam" id="PF13670"/>
    </source>
</evidence>
<accession>A0A5B8S253</accession>
<gene>
    <name evidence="3" type="ORF">FRF71_02590</name>
</gene>
<dbReference type="Proteomes" id="UP000321172">
    <property type="component" value="Chromosome"/>
</dbReference>
<feature type="domain" description="PepSY" evidence="2">
    <location>
        <begin position="14"/>
        <end position="89"/>
    </location>
</feature>
<dbReference type="RefSeq" id="WP_147089093.1">
    <property type="nucleotide sequence ID" value="NZ_BAABJD010000002.1"/>
</dbReference>
<dbReference type="KEGG" id="ngf:FRF71_02590"/>
<reference evidence="3 4" key="1">
    <citation type="journal article" date="2013" name="J. Microbiol. Biotechnol.">
        <title>Novosphingobium ginsenosidimutans sp. nov., with the ability to convert ginsenoside.</title>
        <authorList>
            <person name="Kim J.K."/>
            <person name="He D."/>
            <person name="Liu Q.M."/>
            <person name="Park H.Y."/>
            <person name="Jung M.S."/>
            <person name="Yoon M.H."/>
            <person name="Kim S.C."/>
            <person name="Im W.T."/>
        </authorList>
    </citation>
    <scope>NUCLEOTIDE SEQUENCE [LARGE SCALE GENOMIC DNA]</scope>
    <source>
        <strain evidence="3 4">FW-6</strain>
    </source>
</reference>
<evidence type="ECO:0000256" key="1">
    <source>
        <dbReference type="SAM" id="SignalP"/>
    </source>
</evidence>
<dbReference type="EMBL" id="CP042345">
    <property type="protein sequence ID" value="QEA15112.1"/>
    <property type="molecule type" value="Genomic_DNA"/>
</dbReference>
<name>A0A5B8S253_9SPHN</name>
<evidence type="ECO:0000313" key="4">
    <source>
        <dbReference type="Proteomes" id="UP000321172"/>
    </source>
</evidence>
<feature type="signal peptide" evidence="1">
    <location>
        <begin position="1"/>
        <end position="26"/>
    </location>
</feature>
<proteinExistence type="predicted"/>
<keyword evidence="1" id="KW-0732">Signal</keyword>